<evidence type="ECO:0000313" key="3">
    <source>
        <dbReference type="Proteomes" id="UP001244207"/>
    </source>
</evidence>
<organism evidence="2 3">
    <name type="scientific">Glomerella acutata</name>
    <name type="common">Colletotrichum acutatum</name>
    <dbReference type="NCBI Taxonomy" id="27357"/>
    <lineage>
        <taxon>Eukaryota</taxon>
        <taxon>Fungi</taxon>
        <taxon>Dikarya</taxon>
        <taxon>Ascomycota</taxon>
        <taxon>Pezizomycotina</taxon>
        <taxon>Sordariomycetes</taxon>
        <taxon>Hypocreomycetidae</taxon>
        <taxon>Glomerellales</taxon>
        <taxon>Glomerellaceae</taxon>
        <taxon>Colletotrichum</taxon>
        <taxon>Colletotrichum acutatum species complex</taxon>
    </lineage>
</organism>
<keyword evidence="3" id="KW-1185">Reference proteome</keyword>
<dbReference type="GeneID" id="85385830"/>
<dbReference type="Proteomes" id="UP001244207">
    <property type="component" value="Unassembled WGS sequence"/>
</dbReference>
<reference evidence="2" key="1">
    <citation type="submission" date="2021-12" db="EMBL/GenBank/DDBJ databases">
        <title>Comparative genomics, transcriptomics and evolutionary studies reveal genomic signatures of adaptation to plant cell wall in hemibiotrophic fungi.</title>
        <authorList>
            <consortium name="DOE Joint Genome Institute"/>
            <person name="Baroncelli R."/>
            <person name="Diaz J.F."/>
            <person name="Benocci T."/>
            <person name="Peng M."/>
            <person name="Battaglia E."/>
            <person name="Haridas S."/>
            <person name="Andreopoulos W."/>
            <person name="Labutti K."/>
            <person name="Pangilinan J."/>
            <person name="Floch G.L."/>
            <person name="Makela M.R."/>
            <person name="Henrissat B."/>
            <person name="Grigoriev I.V."/>
            <person name="Crouch J.A."/>
            <person name="De Vries R.P."/>
            <person name="Sukno S.A."/>
            <person name="Thon M.R."/>
        </authorList>
    </citation>
    <scope>NUCLEOTIDE SEQUENCE</scope>
    <source>
        <strain evidence="2">CBS 112980</strain>
    </source>
</reference>
<keyword evidence="1" id="KW-1133">Transmembrane helix</keyword>
<gene>
    <name evidence="2" type="ORF">BDZ83DRAFT_251709</name>
</gene>
<comment type="caution">
    <text evidence="2">The sequence shown here is derived from an EMBL/GenBank/DDBJ whole genome shotgun (WGS) entry which is preliminary data.</text>
</comment>
<proteinExistence type="predicted"/>
<dbReference type="EMBL" id="JAHMHS010000030">
    <property type="protein sequence ID" value="KAK1726716.1"/>
    <property type="molecule type" value="Genomic_DNA"/>
</dbReference>
<keyword evidence="1" id="KW-0812">Transmembrane</keyword>
<dbReference type="RefSeq" id="XP_060366771.1">
    <property type="nucleotide sequence ID" value="XM_060501931.1"/>
</dbReference>
<evidence type="ECO:0000313" key="2">
    <source>
        <dbReference type="EMBL" id="KAK1726716.1"/>
    </source>
</evidence>
<evidence type="ECO:0000256" key="1">
    <source>
        <dbReference type="SAM" id="Phobius"/>
    </source>
</evidence>
<feature type="transmembrane region" description="Helical" evidence="1">
    <location>
        <begin position="49"/>
        <end position="72"/>
    </location>
</feature>
<sequence>MRVGRCLVVAVATLTRRGTGRRVVAAATAAAVASVVRGRGAGGRLVSAIAAAAASSLVTSITSLLMVSAAIASSTITTTAAAVAVLSWVARHVAKSIDAVLVQDEECRLCKTCFGLHRLRWIRANKLCQNKPLLSEWRLPGKPGKV</sequence>
<dbReference type="AlphaFoldDB" id="A0AAD8USW6"/>
<protein>
    <submittedName>
        <fullName evidence="2">Uncharacterized protein</fullName>
    </submittedName>
</protein>
<accession>A0AAD8USW6</accession>
<name>A0AAD8USW6_GLOAC</name>
<keyword evidence="1" id="KW-0472">Membrane</keyword>